<dbReference type="InterPro" id="IPR036390">
    <property type="entry name" value="WH_DNA-bd_sf"/>
</dbReference>
<dbReference type="Pfam" id="PF01638">
    <property type="entry name" value="HxlR"/>
    <property type="match status" value="1"/>
</dbReference>
<protein>
    <recommendedName>
        <fullName evidence="4">HTH hxlR-type domain-containing protein</fullName>
    </recommendedName>
</protein>
<gene>
    <name evidence="5" type="ORF">GCM10011379_06420</name>
</gene>
<evidence type="ECO:0000313" key="6">
    <source>
        <dbReference type="Proteomes" id="UP000627292"/>
    </source>
</evidence>
<dbReference type="PROSITE" id="PS51118">
    <property type="entry name" value="HTH_HXLR"/>
    <property type="match status" value="1"/>
</dbReference>
<dbReference type="InterPro" id="IPR036388">
    <property type="entry name" value="WH-like_DNA-bd_sf"/>
</dbReference>
<dbReference type="EMBL" id="BMIB01000001">
    <property type="protein sequence ID" value="GGH59539.1"/>
    <property type="molecule type" value="Genomic_DNA"/>
</dbReference>
<dbReference type="AlphaFoldDB" id="A0A917MTE9"/>
<keyword evidence="6" id="KW-1185">Reference proteome</keyword>
<proteinExistence type="predicted"/>
<keyword evidence="3" id="KW-0804">Transcription</keyword>
<evidence type="ECO:0000256" key="1">
    <source>
        <dbReference type="ARBA" id="ARBA00023015"/>
    </source>
</evidence>
<organism evidence="5 6">
    <name type="scientific">Filimonas zeae</name>
    <dbReference type="NCBI Taxonomy" id="1737353"/>
    <lineage>
        <taxon>Bacteria</taxon>
        <taxon>Pseudomonadati</taxon>
        <taxon>Bacteroidota</taxon>
        <taxon>Chitinophagia</taxon>
        <taxon>Chitinophagales</taxon>
        <taxon>Chitinophagaceae</taxon>
        <taxon>Filimonas</taxon>
    </lineage>
</organism>
<reference evidence="5" key="1">
    <citation type="journal article" date="2014" name="Int. J. Syst. Evol. Microbiol.">
        <title>Complete genome sequence of Corynebacterium casei LMG S-19264T (=DSM 44701T), isolated from a smear-ripened cheese.</title>
        <authorList>
            <consortium name="US DOE Joint Genome Institute (JGI-PGF)"/>
            <person name="Walter F."/>
            <person name="Albersmeier A."/>
            <person name="Kalinowski J."/>
            <person name="Ruckert C."/>
        </authorList>
    </citation>
    <scope>NUCLEOTIDE SEQUENCE</scope>
    <source>
        <strain evidence="5">CGMCC 1.15290</strain>
    </source>
</reference>
<dbReference type="PANTHER" id="PTHR33204">
    <property type="entry name" value="TRANSCRIPTIONAL REGULATOR, MARR FAMILY"/>
    <property type="match status" value="1"/>
</dbReference>
<dbReference type="Proteomes" id="UP000627292">
    <property type="component" value="Unassembled WGS sequence"/>
</dbReference>
<dbReference type="Gene3D" id="1.10.10.10">
    <property type="entry name" value="Winged helix-like DNA-binding domain superfamily/Winged helix DNA-binding domain"/>
    <property type="match status" value="1"/>
</dbReference>
<evidence type="ECO:0000259" key="4">
    <source>
        <dbReference type="PROSITE" id="PS51118"/>
    </source>
</evidence>
<feature type="domain" description="HTH hxlR-type" evidence="4">
    <location>
        <begin position="22"/>
        <end position="121"/>
    </location>
</feature>
<comment type="caution">
    <text evidence="5">The sequence shown here is derived from an EMBL/GenBank/DDBJ whole genome shotgun (WGS) entry which is preliminary data.</text>
</comment>
<evidence type="ECO:0000256" key="3">
    <source>
        <dbReference type="ARBA" id="ARBA00023163"/>
    </source>
</evidence>
<name>A0A917MTE9_9BACT</name>
<evidence type="ECO:0000313" key="5">
    <source>
        <dbReference type="EMBL" id="GGH59539.1"/>
    </source>
</evidence>
<accession>A0A917MTE9</accession>
<dbReference type="RefSeq" id="WP_188950530.1">
    <property type="nucleotide sequence ID" value="NZ_BMIB01000001.1"/>
</dbReference>
<keyword evidence="1" id="KW-0805">Transcription regulation</keyword>
<dbReference type="InterPro" id="IPR002577">
    <property type="entry name" value="HTH_HxlR"/>
</dbReference>
<dbReference type="SUPFAM" id="SSF46785">
    <property type="entry name" value="Winged helix' DNA-binding domain"/>
    <property type="match status" value="1"/>
</dbReference>
<dbReference type="GO" id="GO:0003677">
    <property type="term" value="F:DNA binding"/>
    <property type="evidence" value="ECO:0007669"/>
    <property type="project" value="UniProtKB-KW"/>
</dbReference>
<sequence>MSTKIKEHSSNAHNLRVLADHCQVNEVLKSIGPRWKMQILFCISKEVYQFSRLKKVFPSISDQILGKRLCELVKENLTVKNEIPDTVPLQYKYEVTAKGMALLEIVQQLHLWGLKDWNINR</sequence>
<keyword evidence="2" id="KW-0238">DNA-binding</keyword>
<evidence type="ECO:0000256" key="2">
    <source>
        <dbReference type="ARBA" id="ARBA00023125"/>
    </source>
</evidence>
<reference evidence="5" key="2">
    <citation type="submission" date="2020-09" db="EMBL/GenBank/DDBJ databases">
        <authorList>
            <person name="Sun Q."/>
            <person name="Zhou Y."/>
        </authorList>
    </citation>
    <scope>NUCLEOTIDE SEQUENCE</scope>
    <source>
        <strain evidence="5">CGMCC 1.15290</strain>
    </source>
</reference>